<feature type="compositionally biased region" description="Basic residues" evidence="1">
    <location>
        <begin position="1"/>
        <end position="13"/>
    </location>
</feature>
<organism evidence="2 3">
    <name type="scientific">Trichoderma arundinaceum</name>
    <dbReference type="NCBI Taxonomy" id="490622"/>
    <lineage>
        <taxon>Eukaryota</taxon>
        <taxon>Fungi</taxon>
        <taxon>Dikarya</taxon>
        <taxon>Ascomycota</taxon>
        <taxon>Pezizomycotina</taxon>
        <taxon>Sordariomycetes</taxon>
        <taxon>Hypocreomycetidae</taxon>
        <taxon>Hypocreales</taxon>
        <taxon>Hypocreaceae</taxon>
        <taxon>Trichoderma</taxon>
    </lineage>
</organism>
<accession>A0A395NN65</accession>
<protein>
    <submittedName>
        <fullName evidence="2">Uncharacterized protein</fullName>
    </submittedName>
</protein>
<comment type="caution">
    <text evidence="2">The sequence shown here is derived from an EMBL/GenBank/DDBJ whole genome shotgun (WGS) entry which is preliminary data.</text>
</comment>
<gene>
    <name evidence="2" type="ORF">TARUN_4734</name>
</gene>
<feature type="compositionally biased region" description="Basic and acidic residues" evidence="1">
    <location>
        <begin position="77"/>
        <end position="90"/>
    </location>
</feature>
<feature type="compositionally biased region" description="Low complexity" evidence="1">
    <location>
        <begin position="95"/>
        <end position="104"/>
    </location>
</feature>
<reference evidence="2 3" key="1">
    <citation type="journal article" date="2018" name="PLoS Pathog.">
        <title>Evolution of structural diversity of trichothecenes, a family of toxins produced by plant pathogenic and entomopathogenic fungi.</title>
        <authorList>
            <person name="Proctor R.H."/>
            <person name="McCormick S.P."/>
            <person name="Kim H.S."/>
            <person name="Cardoza R.E."/>
            <person name="Stanley A.M."/>
            <person name="Lindo L."/>
            <person name="Kelly A."/>
            <person name="Brown D.W."/>
            <person name="Lee T."/>
            <person name="Vaughan M.M."/>
            <person name="Alexander N.J."/>
            <person name="Busman M."/>
            <person name="Gutierrez S."/>
        </authorList>
    </citation>
    <scope>NUCLEOTIDE SEQUENCE [LARGE SCALE GENOMIC DNA]</scope>
    <source>
        <strain evidence="2 3">IBT 40837</strain>
    </source>
</reference>
<evidence type="ECO:0000256" key="1">
    <source>
        <dbReference type="SAM" id="MobiDB-lite"/>
    </source>
</evidence>
<feature type="region of interest" description="Disordered" evidence="1">
    <location>
        <begin position="1"/>
        <end position="33"/>
    </location>
</feature>
<proteinExistence type="predicted"/>
<name>A0A395NN65_TRIAR</name>
<keyword evidence="3" id="KW-1185">Reference proteome</keyword>
<sequence length="111" mass="12378">MEHAAHRHHRTRRSSLILHAPAGHGISKVPVSPPRHAEAYQLDQSSISFGSRERSFRRVRYAAMMQDTGPERWQWNHRPDAMARHSKPDGDNGQDDLAAGLLGLKSPASAP</sequence>
<dbReference type="AlphaFoldDB" id="A0A395NN65"/>
<dbReference type="EMBL" id="PXOA01000278">
    <property type="protein sequence ID" value="RFU77520.1"/>
    <property type="molecule type" value="Genomic_DNA"/>
</dbReference>
<dbReference type="Proteomes" id="UP000266272">
    <property type="component" value="Unassembled WGS sequence"/>
</dbReference>
<evidence type="ECO:0000313" key="2">
    <source>
        <dbReference type="EMBL" id="RFU77520.1"/>
    </source>
</evidence>
<feature type="region of interest" description="Disordered" evidence="1">
    <location>
        <begin position="72"/>
        <end position="111"/>
    </location>
</feature>
<evidence type="ECO:0000313" key="3">
    <source>
        <dbReference type="Proteomes" id="UP000266272"/>
    </source>
</evidence>